<sequence>MTTQYYPAATRPPGISELIKRLQKNTLDARESEALRALCQTAVKQVLNGANIPTFAWEAARLAEVVPEPDSWETDIRSNTQQFSAIEWGPVFDALVMALHTTDTFYPKLLRLPIDRQPYFDSLVRHGLVHRWALYFRRDSRPVFVCRFGI</sequence>
<reference evidence="2" key="1">
    <citation type="submission" date="2005-09" db="EMBL/GenBank/DDBJ databases">
        <title>Annotation of the Aspergillus terreus NIH2624 genome.</title>
        <authorList>
            <person name="Birren B.W."/>
            <person name="Lander E.S."/>
            <person name="Galagan J.E."/>
            <person name="Nusbaum C."/>
            <person name="Devon K."/>
            <person name="Henn M."/>
            <person name="Ma L.-J."/>
            <person name="Jaffe D.B."/>
            <person name="Butler J."/>
            <person name="Alvarez P."/>
            <person name="Gnerre S."/>
            <person name="Grabherr M."/>
            <person name="Kleber M."/>
            <person name="Mauceli E.W."/>
            <person name="Brockman W."/>
            <person name="Rounsley S."/>
            <person name="Young S.K."/>
            <person name="LaButti K."/>
            <person name="Pushparaj V."/>
            <person name="DeCaprio D."/>
            <person name="Crawford M."/>
            <person name="Koehrsen M."/>
            <person name="Engels R."/>
            <person name="Montgomery P."/>
            <person name="Pearson M."/>
            <person name="Howarth C."/>
            <person name="Larson L."/>
            <person name="Luoma S."/>
            <person name="White J."/>
            <person name="Alvarado L."/>
            <person name="Kodira C.D."/>
            <person name="Zeng Q."/>
            <person name="Oleary S."/>
            <person name="Yandava C."/>
            <person name="Denning D.W."/>
            <person name="Nierman W.C."/>
            <person name="Milne T."/>
            <person name="Madden K."/>
        </authorList>
    </citation>
    <scope>NUCLEOTIDE SEQUENCE [LARGE SCALE GENOMIC DNA]</scope>
    <source>
        <strain evidence="2">NIH 2624 / FGSC A1156</strain>
    </source>
</reference>
<dbReference type="Proteomes" id="UP000007963">
    <property type="component" value="Unassembled WGS sequence"/>
</dbReference>
<dbReference type="AlphaFoldDB" id="Q0CTR8"/>
<gene>
    <name evidence="1" type="ORF">ATEG_02916</name>
</gene>
<dbReference type="EMBL" id="CH476597">
    <property type="protein sequence ID" value="EAU36190.1"/>
    <property type="molecule type" value="Genomic_DNA"/>
</dbReference>
<evidence type="ECO:0000313" key="1">
    <source>
        <dbReference type="EMBL" id="EAU36190.1"/>
    </source>
</evidence>
<dbReference type="RefSeq" id="XP_001212094.1">
    <property type="nucleotide sequence ID" value="XM_001212094.1"/>
</dbReference>
<name>Q0CTR8_ASPTN</name>
<dbReference type="VEuPathDB" id="FungiDB:ATEG_02916"/>
<evidence type="ECO:0000313" key="2">
    <source>
        <dbReference type="Proteomes" id="UP000007963"/>
    </source>
</evidence>
<dbReference type="GeneID" id="4317480"/>
<proteinExistence type="predicted"/>
<organism evidence="1 2">
    <name type="scientific">Aspergillus terreus (strain NIH 2624 / FGSC A1156)</name>
    <dbReference type="NCBI Taxonomy" id="341663"/>
    <lineage>
        <taxon>Eukaryota</taxon>
        <taxon>Fungi</taxon>
        <taxon>Dikarya</taxon>
        <taxon>Ascomycota</taxon>
        <taxon>Pezizomycotina</taxon>
        <taxon>Eurotiomycetes</taxon>
        <taxon>Eurotiomycetidae</taxon>
        <taxon>Eurotiales</taxon>
        <taxon>Aspergillaceae</taxon>
        <taxon>Aspergillus</taxon>
        <taxon>Aspergillus subgen. Circumdati</taxon>
    </lineage>
</organism>
<dbReference type="HOGENOM" id="CLU_1740123_0_0_1"/>
<protein>
    <submittedName>
        <fullName evidence="1">Uncharacterized protein</fullName>
    </submittedName>
</protein>
<accession>Q0CTR8</accession>